<gene>
    <name evidence="3" type="ORF">GGD88_000419</name>
</gene>
<feature type="domain" description="Cytochrome c assembly protein" evidence="2">
    <location>
        <begin position="122"/>
        <end position="263"/>
    </location>
</feature>
<feature type="transmembrane region" description="Helical" evidence="1">
    <location>
        <begin position="215"/>
        <end position="234"/>
    </location>
</feature>
<dbReference type="PANTHER" id="PTHR38034:SF1">
    <property type="entry name" value="INNER MEMBRANE PROTEIN YPJD"/>
    <property type="match status" value="1"/>
</dbReference>
<dbReference type="PANTHER" id="PTHR38034">
    <property type="entry name" value="INNER MEMBRANE PROTEIN YPJD"/>
    <property type="match status" value="1"/>
</dbReference>
<feature type="transmembrane region" description="Helical" evidence="1">
    <location>
        <begin position="87"/>
        <end position="106"/>
    </location>
</feature>
<evidence type="ECO:0000259" key="2">
    <source>
        <dbReference type="Pfam" id="PF01578"/>
    </source>
</evidence>
<dbReference type="GO" id="GO:0017004">
    <property type="term" value="P:cytochrome complex assembly"/>
    <property type="evidence" value="ECO:0007669"/>
    <property type="project" value="InterPro"/>
</dbReference>
<evidence type="ECO:0000313" key="3">
    <source>
        <dbReference type="EMBL" id="MBB4284708.1"/>
    </source>
</evidence>
<feature type="transmembrane region" description="Helical" evidence="1">
    <location>
        <begin position="126"/>
        <end position="151"/>
    </location>
</feature>
<dbReference type="Proteomes" id="UP000555728">
    <property type="component" value="Unassembled WGS sequence"/>
</dbReference>
<keyword evidence="4" id="KW-1185">Reference proteome</keyword>
<dbReference type="Pfam" id="PF01578">
    <property type="entry name" value="Cytochrom_C_asm"/>
    <property type="match status" value="1"/>
</dbReference>
<dbReference type="GO" id="GO:0005886">
    <property type="term" value="C:plasma membrane"/>
    <property type="evidence" value="ECO:0007669"/>
    <property type="project" value="TreeGrafter"/>
</dbReference>
<name>A0A7W6RWU8_9PROT</name>
<dbReference type="InterPro" id="IPR002541">
    <property type="entry name" value="Cyt_c_assembly"/>
</dbReference>
<feature type="transmembrane region" description="Helical" evidence="1">
    <location>
        <begin position="6"/>
        <end position="24"/>
    </location>
</feature>
<sequence length="267" mass="28384">MVNTLGFHLAAVLFLVPAAVLPLWRAAKPVWQAAATVLAAMGPTFWVTWQLTEGWHTGVSATLWVAIATSALLFFLVTMVSRHAWRLAPLLMPYLGLLGVVAGVTAGADDAVLPLRGQAPPAAWLVFHIVVSVITYGLLTIAAVAALGAFLQERALKRKQPTRLTRLLPSVTESERLSVALLAWSEAVLGLGLLSGMAVQTFVSGTLLVLDHKTLLSLLAFAVIGGLLAAHRWAGVRGRAAARYVLLAYLLLTLAFPGVKFISTVLA</sequence>
<protein>
    <submittedName>
        <fullName evidence="3">ABC-type uncharacterized transport system permease subunit</fullName>
    </submittedName>
</protein>
<evidence type="ECO:0000313" key="4">
    <source>
        <dbReference type="Proteomes" id="UP000555728"/>
    </source>
</evidence>
<feature type="transmembrane region" description="Helical" evidence="1">
    <location>
        <begin position="246"/>
        <end position="266"/>
    </location>
</feature>
<dbReference type="EMBL" id="JACIGI010000003">
    <property type="protein sequence ID" value="MBB4284708.1"/>
    <property type="molecule type" value="Genomic_DNA"/>
</dbReference>
<feature type="transmembrane region" description="Helical" evidence="1">
    <location>
        <begin position="61"/>
        <end position="80"/>
    </location>
</feature>
<dbReference type="RefSeq" id="WP_184431235.1">
    <property type="nucleotide sequence ID" value="NZ_JACIGI010000003.1"/>
</dbReference>
<comment type="caution">
    <text evidence="3">The sequence shown here is derived from an EMBL/GenBank/DDBJ whole genome shotgun (WGS) entry which is preliminary data.</text>
</comment>
<keyword evidence="1" id="KW-0472">Membrane</keyword>
<keyword evidence="1" id="KW-0812">Transmembrane</keyword>
<proteinExistence type="predicted"/>
<organism evidence="3 4">
    <name type="scientific">Roseospira goensis</name>
    <dbReference type="NCBI Taxonomy" id="391922"/>
    <lineage>
        <taxon>Bacteria</taxon>
        <taxon>Pseudomonadati</taxon>
        <taxon>Pseudomonadota</taxon>
        <taxon>Alphaproteobacteria</taxon>
        <taxon>Rhodospirillales</taxon>
        <taxon>Rhodospirillaceae</taxon>
        <taxon>Roseospira</taxon>
    </lineage>
</organism>
<reference evidence="3 4" key="1">
    <citation type="submission" date="2020-08" db="EMBL/GenBank/DDBJ databases">
        <title>Genome sequencing of Purple Non-Sulfur Bacteria from various extreme environments.</title>
        <authorList>
            <person name="Mayer M."/>
        </authorList>
    </citation>
    <scope>NUCLEOTIDE SEQUENCE [LARGE SCALE GENOMIC DNA]</scope>
    <source>
        <strain evidence="3 4">JA135</strain>
    </source>
</reference>
<dbReference type="InterPro" id="IPR052372">
    <property type="entry name" value="YpjD/HemX"/>
</dbReference>
<dbReference type="AlphaFoldDB" id="A0A7W6RWU8"/>
<keyword evidence="1" id="KW-1133">Transmembrane helix</keyword>
<accession>A0A7W6RWU8</accession>
<evidence type="ECO:0000256" key="1">
    <source>
        <dbReference type="SAM" id="Phobius"/>
    </source>
</evidence>
<feature type="transmembrane region" description="Helical" evidence="1">
    <location>
        <begin position="179"/>
        <end position="203"/>
    </location>
</feature>
<dbReference type="GO" id="GO:0020037">
    <property type="term" value="F:heme binding"/>
    <property type="evidence" value="ECO:0007669"/>
    <property type="project" value="InterPro"/>
</dbReference>
<feature type="transmembrane region" description="Helical" evidence="1">
    <location>
        <begin position="31"/>
        <end position="49"/>
    </location>
</feature>